<accession>A0ABT7YEK6</accession>
<dbReference type="EMBL" id="JAUEPH010000004">
    <property type="protein sequence ID" value="MDN3204629.1"/>
    <property type="molecule type" value="Genomic_DNA"/>
</dbReference>
<dbReference type="PROSITE" id="PS51257">
    <property type="entry name" value="PROKAR_LIPOPROTEIN"/>
    <property type="match status" value="1"/>
</dbReference>
<comment type="caution">
    <text evidence="1">The sequence shown here is derived from an EMBL/GenBank/DDBJ whole genome shotgun (WGS) entry which is preliminary data.</text>
</comment>
<gene>
    <name evidence="1" type="ORF">QVH07_10745</name>
</gene>
<dbReference type="Proteomes" id="UP001171916">
    <property type="component" value="Unassembled WGS sequence"/>
</dbReference>
<reference evidence="1" key="1">
    <citation type="submission" date="2023-06" db="EMBL/GenBank/DDBJ databases">
        <title>Robiginitalea aurantiacus sp. nov. and Algoriphagus sediminis sp. nov., isolated from coastal sediment.</title>
        <authorList>
            <person name="Zhou Z.Y."/>
            <person name="An J."/>
            <person name="Jia Y.W."/>
            <person name="Du Z.J."/>
        </authorList>
    </citation>
    <scope>NUCLEOTIDE SEQUENCE</scope>
    <source>
        <strain evidence="1">C2-7</strain>
    </source>
</reference>
<sequence length="196" mass="21895">MIYLRKIGLIILGLSIFTLIGCDSDDPAPIQPVRGTITDLELNFEELDDMGNPTGTTLTFSASNPNGIEINQTPLETIRIDEGKSYRLRLQLTDTRDNIDINAQILNDPEDYQFFFLGSTLIGSSATMNYSYNDDQIGLDGDVSVSFTSIFAGQMRIVLRYELNKDWPGADDPNFQNFEDAGGRTDLDLTFPVEYN</sequence>
<name>A0ABT7YEK6_9BACT</name>
<evidence type="ECO:0000313" key="2">
    <source>
        <dbReference type="Proteomes" id="UP001171916"/>
    </source>
</evidence>
<evidence type="ECO:0000313" key="1">
    <source>
        <dbReference type="EMBL" id="MDN3204629.1"/>
    </source>
</evidence>
<keyword evidence="2" id="KW-1185">Reference proteome</keyword>
<dbReference type="RefSeq" id="WP_290000282.1">
    <property type="nucleotide sequence ID" value="NZ_JAUEPH010000004.1"/>
</dbReference>
<protein>
    <submittedName>
        <fullName evidence="1">Uncharacterized protein</fullName>
    </submittedName>
</protein>
<organism evidence="1 2">
    <name type="scientific">Algoriphagus sediminis</name>
    <dbReference type="NCBI Taxonomy" id="3057113"/>
    <lineage>
        <taxon>Bacteria</taxon>
        <taxon>Pseudomonadati</taxon>
        <taxon>Bacteroidota</taxon>
        <taxon>Cytophagia</taxon>
        <taxon>Cytophagales</taxon>
        <taxon>Cyclobacteriaceae</taxon>
        <taxon>Algoriphagus</taxon>
    </lineage>
</organism>
<proteinExistence type="predicted"/>